<comment type="similarity">
    <text evidence="2">Belongs to the CLV3/ESR signal peptide family.</text>
</comment>
<evidence type="ECO:0000256" key="1">
    <source>
        <dbReference type="ARBA" id="ARBA00004613"/>
    </source>
</evidence>
<sequence>MRPIFSLCIILILSSCTRDVAPRLVQQQQQASENTAESPMANVTAASMASTGQEETSDAAYNESKRLSPGGPNPQHHSIYPS</sequence>
<evidence type="ECO:0000313" key="9">
    <source>
        <dbReference type="EMBL" id="KAG1330235.1"/>
    </source>
</evidence>
<proteinExistence type="inferred from homology"/>
<protein>
    <submittedName>
        <fullName evidence="9">Putative CLAVATA3/ESR (CLE)-related protein 1</fullName>
    </submittedName>
</protein>
<feature type="compositionally biased region" description="Polar residues" evidence="7">
    <location>
        <begin position="44"/>
        <end position="54"/>
    </location>
</feature>
<comment type="subcellular location">
    <subcellularLocation>
        <location evidence="1">Secreted</location>
    </subcellularLocation>
</comment>
<feature type="region of interest" description="Disordered" evidence="7">
    <location>
        <begin position="24"/>
        <end position="82"/>
    </location>
</feature>
<keyword evidence="6" id="KW-0379">Hydroxylation</keyword>
<keyword evidence="5" id="KW-0325">Glycoprotein</keyword>
<dbReference type="PANTHER" id="PTHR33869:SF5">
    <property type="entry name" value="CLAVATA3_ESR (CLE)-RELATED PROTEIN 4"/>
    <property type="match status" value="1"/>
</dbReference>
<keyword evidence="4 8" id="KW-0732">Signal</keyword>
<evidence type="ECO:0000256" key="8">
    <source>
        <dbReference type="SAM" id="SignalP"/>
    </source>
</evidence>
<dbReference type="PANTHER" id="PTHR33869">
    <property type="entry name" value="CLAVATA3/ESR (CLE)-RELATED PROTEIN 3"/>
    <property type="match status" value="1"/>
</dbReference>
<organism evidence="9 10">
    <name type="scientific">Cocos nucifera</name>
    <name type="common">Coconut palm</name>
    <dbReference type="NCBI Taxonomy" id="13894"/>
    <lineage>
        <taxon>Eukaryota</taxon>
        <taxon>Viridiplantae</taxon>
        <taxon>Streptophyta</taxon>
        <taxon>Embryophyta</taxon>
        <taxon>Tracheophyta</taxon>
        <taxon>Spermatophyta</taxon>
        <taxon>Magnoliopsida</taxon>
        <taxon>Liliopsida</taxon>
        <taxon>Arecaceae</taxon>
        <taxon>Arecoideae</taxon>
        <taxon>Cocoseae</taxon>
        <taxon>Attaleinae</taxon>
        <taxon>Cocos</taxon>
    </lineage>
</organism>
<evidence type="ECO:0000313" key="10">
    <source>
        <dbReference type="Proteomes" id="UP000797356"/>
    </source>
</evidence>
<comment type="caution">
    <text evidence="9">The sequence shown here is derived from an EMBL/GenBank/DDBJ whole genome shotgun (WGS) entry which is preliminary data.</text>
</comment>
<dbReference type="OrthoDB" id="691169at2759"/>
<dbReference type="AlphaFoldDB" id="A0A8K0HY24"/>
<reference evidence="9" key="1">
    <citation type="journal article" date="2017" name="Gigascience">
        <title>The genome draft of coconut (Cocos nucifera).</title>
        <authorList>
            <person name="Xiao Y."/>
            <person name="Xu P."/>
            <person name="Fan H."/>
            <person name="Baudouin L."/>
            <person name="Xia W."/>
            <person name="Bocs S."/>
            <person name="Xu J."/>
            <person name="Li Q."/>
            <person name="Guo A."/>
            <person name="Zhou L."/>
            <person name="Li J."/>
            <person name="Wu Y."/>
            <person name="Ma Z."/>
            <person name="Armero A."/>
            <person name="Issali A.E."/>
            <person name="Liu N."/>
            <person name="Peng M."/>
            <person name="Yang Y."/>
        </authorList>
    </citation>
    <scope>NUCLEOTIDE SEQUENCE</scope>
    <source>
        <tissue evidence="9">Spear leaf of Hainan Tall coconut</tissue>
    </source>
</reference>
<dbReference type="GO" id="GO:0005576">
    <property type="term" value="C:extracellular region"/>
    <property type="evidence" value="ECO:0007669"/>
    <property type="project" value="UniProtKB-SubCell"/>
</dbReference>
<dbReference type="PROSITE" id="PS51257">
    <property type="entry name" value="PROKAR_LIPOPROTEIN"/>
    <property type="match status" value="1"/>
</dbReference>
<evidence type="ECO:0000256" key="6">
    <source>
        <dbReference type="ARBA" id="ARBA00023278"/>
    </source>
</evidence>
<name>A0A8K0HY24_COCNU</name>
<evidence type="ECO:0000256" key="2">
    <source>
        <dbReference type="ARBA" id="ARBA00005416"/>
    </source>
</evidence>
<dbReference type="GO" id="GO:0033612">
    <property type="term" value="F:receptor serine/threonine kinase binding"/>
    <property type="evidence" value="ECO:0007669"/>
    <property type="project" value="TreeGrafter"/>
</dbReference>
<dbReference type="InterPro" id="IPR039616">
    <property type="entry name" value="CLE1-4"/>
</dbReference>
<evidence type="ECO:0000256" key="5">
    <source>
        <dbReference type="ARBA" id="ARBA00023180"/>
    </source>
</evidence>
<evidence type="ECO:0000256" key="4">
    <source>
        <dbReference type="ARBA" id="ARBA00022729"/>
    </source>
</evidence>
<dbReference type="Proteomes" id="UP000797356">
    <property type="component" value="Chromosome 2"/>
</dbReference>
<keyword evidence="10" id="KW-1185">Reference proteome</keyword>
<keyword evidence="3" id="KW-0964">Secreted</keyword>
<evidence type="ECO:0000256" key="3">
    <source>
        <dbReference type="ARBA" id="ARBA00022525"/>
    </source>
</evidence>
<evidence type="ECO:0000256" key="7">
    <source>
        <dbReference type="SAM" id="MobiDB-lite"/>
    </source>
</evidence>
<feature type="signal peptide" evidence="8">
    <location>
        <begin position="1"/>
        <end position="22"/>
    </location>
</feature>
<accession>A0A8K0HY24</accession>
<dbReference type="EMBL" id="CM017873">
    <property type="protein sequence ID" value="KAG1330235.1"/>
    <property type="molecule type" value="Genomic_DNA"/>
</dbReference>
<feature type="compositionally biased region" description="Polar residues" evidence="7">
    <location>
        <begin position="25"/>
        <end position="37"/>
    </location>
</feature>
<reference evidence="9" key="2">
    <citation type="submission" date="2019-07" db="EMBL/GenBank/DDBJ databases">
        <authorList>
            <person name="Yang Y."/>
            <person name="Bocs S."/>
            <person name="Baudouin L."/>
        </authorList>
    </citation>
    <scope>NUCLEOTIDE SEQUENCE</scope>
    <source>
        <tissue evidence="9">Spear leaf of Hainan Tall coconut</tissue>
    </source>
</reference>
<gene>
    <name evidence="9" type="ORF">COCNU_02G002030</name>
</gene>
<feature type="chain" id="PRO_5035461211" evidence="8">
    <location>
        <begin position="23"/>
        <end position="82"/>
    </location>
</feature>